<proteinExistence type="predicted"/>
<name>A0A3S5APE5_9PLAT</name>
<sequence length="96" mass="11213">MFTHFRCPHRHRSTLSQTGRRGQPRQTEPAQQQYAQANCVCVRVRVHLCVIMSALRHGLSEAILPDEHCFSSFQTRNQFYPPFRASNTRLCVERVK</sequence>
<gene>
    <name evidence="2" type="ORF">PXEA_LOCUS18645</name>
</gene>
<feature type="compositionally biased region" description="Basic residues" evidence="1">
    <location>
        <begin position="1"/>
        <end position="13"/>
    </location>
</feature>
<accession>A0A3S5APE5</accession>
<evidence type="ECO:0000313" key="2">
    <source>
        <dbReference type="EMBL" id="VEL25205.1"/>
    </source>
</evidence>
<reference evidence="2" key="1">
    <citation type="submission" date="2018-11" db="EMBL/GenBank/DDBJ databases">
        <authorList>
            <consortium name="Pathogen Informatics"/>
        </authorList>
    </citation>
    <scope>NUCLEOTIDE SEQUENCE</scope>
</reference>
<dbReference type="Proteomes" id="UP000784294">
    <property type="component" value="Unassembled WGS sequence"/>
</dbReference>
<dbReference type="AlphaFoldDB" id="A0A3S5APE5"/>
<feature type="compositionally biased region" description="Polar residues" evidence="1">
    <location>
        <begin position="14"/>
        <end position="30"/>
    </location>
</feature>
<keyword evidence="3" id="KW-1185">Reference proteome</keyword>
<comment type="caution">
    <text evidence="2">The sequence shown here is derived from an EMBL/GenBank/DDBJ whole genome shotgun (WGS) entry which is preliminary data.</text>
</comment>
<protein>
    <submittedName>
        <fullName evidence="2">Uncharacterized protein</fullName>
    </submittedName>
</protein>
<dbReference type="EMBL" id="CAAALY010072300">
    <property type="protein sequence ID" value="VEL25205.1"/>
    <property type="molecule type" value="Genomic_DNA"/>
</dbReference>
<evidence type="ECO:0000256" key="1">
    <source>
        <dbReference type="SAM" id="MobiDB-lite"/>
    </source>
</evidence>
<feature type="region of interest" description="Disordered" evidence="1">
    <location>
        <begin position="1"/>
        <end position="30"/>
    </location>
</feature>
<evidence type="ECO:0000313" key="3">
    <source>
        <dbReference type="Proteomes" id="UP000784294"/>
    </source>
</evidence>
<organism evidence="2 3">
    <name type="scientific">Protopolystoma xenopodis</name>
    <dbReference type="NCBI Taxonomy" id="117903"/>
    <lineage>
        <taxon>Eukaryota</taxon>
        <taxon>Metazoa</taxon>
        <taxon>Spiralia</taxon>
        <taxon>Lophotrochozoa</taxon>
        <taxon>Platyhelminthes</taxon>
        <taxon>Monogenea</taxon>
        <taxon>Polyopisthocotylea</taxon>
        <taxon>Polystomatidea</taxon>
        <taxon>Polystomatidae</taxon>
        <taxon>Protopolystoma</taxon>
    </lineage>
</organism>